<evidence type="ECO:0000313" key="1">
    <source>
        <dbReference type="EMBL" id="PPR02587.1"/>
    </source>
</evidence>
<proteinExistence type="predicted"/>
<dbReference type="EMBL" id="NHTK01001159">
    <property type="protein sequence ID" value="PPR02587.1"/>
    <property type="molecule type" value="Genomic_DNA"/>
</dbReference>
<dbReference type="AlphaFoldDB" id="A0A409YHT7"/>
<keyword evidence="2" id="KW-1185">Reference proteome</keyword>
<gene>
    <name evidence="1" type="ORF">CVT24_002159</name>
</gene>
<dbReference type="OrthoDB" id="3127474at2759"/>
<accession>A0A409YHT7</accession>
<organism evidence="1 2">
    <name type="scientific">Panaeolus cyanescens</name>
    <dbReference type="NCBI Taxonomy" id="181874"/>
    <lineage>
        <taxon>Eukaryota</taxon>
        <taxon>Fungi</taxon>
        <taxon>Dikarya</taxon>
        <taxon>Basidiomycota</taxon>
        <taxon>Agaricomycotina</taxon>
        <taxon>Agaricomycetes</taxon>
        <taxon>Agaricomycetidae</taxon>
        <taxon>Agaricales</taxon>
        <taxon>Agaricineae</taxon>
        <taxon>Galeropsidaceae</taxon>
        <taxon>Panaeolus</taxon>
    </lineage>
</organism>
<comment type="caution">
    <text evidence="1">The sequence shown here is derived from an EMBL/GenBank/DDBJ whole genome shotgun (WGS) entry which is preliminary data.</text>
</comment>
<sequence length="115" mass="12802">MWDRLRPERRAAAEERFERLAADHWGEWSEHDSKSFKFENTFESAMSILDSAMHGTSRVGTFLQAKGYGIVNFNSAGMPVVENFYASGSTAYGAASLVTATFVQVKKGVTKNPIF</sequence>
<dbReference type="Proteomes" id="UP000284842">
    <property type="component" value="Unassembled WGS sequence"/>
</dbReference>
<protein>
    <submittedName>
        <fullName evidence="1">Uncharacterized protein</fullName>
    </submittedName>
</protein>
<reference evidence="1 2" key="1">
    <citation type="journal article" date="2018" name="Evol. Lett.">
        <title>Horizontal gene cluster transfer increased hallucinogenic mushroom diversity.</title>
        <authorList>
            <person name="Reynolds H.T."/>
            <person name="Vijayakumar V."/>
            <person name="Gluck-Thaler E."/>
            <person name="Korotkin H.B."/>
            <person name="Matheny P.B."/>
            <person name="Slot J.C."/>
        </authorList>
    </citation>
    <scope>NUCLEOTIDE SEQUENCE [LARGE SCALE GENOMIC DNA]</scope>
    <source>
        <strain evidence="1 2">2629</strain>
    </source>
</reference>
<dbReference type="InParanoid" id="A0A409YHT7"/>
<name>A0A409YHT7_9AGAR</name>
<evidence type="ECO:0000313" key="2">
    <source>
        <dbReference type="Proteomes" id="UP000284842"/>
    </source>
</evidence>